<organism evidence="2 3">
    <name type="scientific">Rhododendron simsii</name>
    <name type="common">Sims's rhododendron</name>
    <dbReference type="NCBI Taxonomy" id="118357"/>
    <lineage>
        <taxon>Eukaryota</taxon>
        <taxon>Viridiplantae</taxon>
        <taxon>Streptophyta</taxon>
        <taxon>Embryophyta</taxon>
        <taxon>Tracheophyta</taxon>
        <taxon>Spermatophyta</taxon>
        <taxon>Magnoliopsida</taxon>
        <taxon>eudicotyledons</taxon>
        <taxon>Gunneridae</taxon>
        <taxon>Pentapetalae</taxon>
        <taxon>asterids</taxon>
        <taxon>Ericales</taxon>
        <taxon>Ericaceae</taxon>
        <taxon>Ericoideae</taxon>
        <taxon>Rhodoreae</taxon>
        <taxon>Rhododendron</taxon>
    </lineage>
</organism>
<feature type="compositionally biased region" description="Gly residues" evidence="1">
    <location>
        <begin position="98"/>
        <end position="107"/>
    </location>
</feature>
<feature type="region of interest" description="Disordered" evidence="1">
    <location>
        <begin position="1"/>
        <end position="55"/>
    </location>
</feature>
<protein>
    <submittedName>
        <fullName evidence="2">Uncharacterized protein</fullName>
    </submittedName>
</protein>
<evidence type="ECO:0000313" key="2">
    <source>
        <dbReference type="EMBL" id="KAF7150954.1"/>
    </source>
</evidence>
<dbReference type="EMBL" id="WJXA01000002">
    <property type="protein sequence ID" value="KAF7150954.1"/>
    <property type="molecule type" value="Genomic_DNA"/>
</dbReference>
<keyword evidence="3" id="KW-1185">Reference proteome</keyword>
<feature type="compositionally biased region" description="Basic and acidic residues" evidence="1">
    <location>
        <begin position="69"/>
        <end position="97"/>
    </location>
</feature>
<proteinExistence type="predicted"/>
<reference evidence="2" key="1">
    <citation type="submission" date="2019-11" db="EMBL/GenBank/DDBJ databases">
        <authorList>
            <person name="Liu Y."/>
            <person name="Hou J."/>
            <person name="Li T.-Q."/>
            <person name="Guan C.-H."/>
            <person name="Wu X."/>
            <person name="Wu H.-Z."/>
            <person name="Ling F."/>
            <person name="Zhang R."/>
            <person name="Shi X.-G."/>
            <person name="Ren J.-P."/>
            <person name="Chen E.-F."/>
            <person name="Sun J.-M."/>
        </authorList>
    </citation>
    <scope>NUCLEOTIDE SEQUENCE</scope>
    <source>
        <strain evidence="2">Adult_tree_wgs_1</strain>
        <tissue evidence="2">Leaves</tissue>
    </source>
</reference>
<comment type="caution">
    <text evidence="2">The sequence shown here is derived from an EMBL/GenBank/DDBJ whole genome shotgun (WGS) entry which is preliminary data.</text>
</comment>
<accession>A0A834HGY6</accession>
<feature type="compositionally biased region" description="Basic and acidic residues" evidence="1">
    <location>
        <begin position="15"/>
        <end position="55"/>
    </location>
</feature>
<gene>
    <name evidence="2" type="ORF">RHSIM_Rhsim02G0070900</name>
</gene>
<dbReference type="AlphaFoldDB" id="A0A834HGY6"/>
<evidence type="ECO:0000313" key="3">
    <source>
        <dbReference type="Proteomes" id="UP000626092"/>
    </source>
</evidence>
<dbReference type="OrthoDB" id="10425396at2759"/>
<sequence length="134" mass="14781">MEEGVTSTDVLALQEQRHHETEKRKRDEEIGGKEDSRDSKERVFSKDKGGKEEEKGIITNFISNLLVPRNREAENNEAKDDRMDREGSGKGGCKLEGDLGGGNGGAVYGPPKAEEEMIKLIHHAINSGVTFLDT</sequence>
<name>A0A834HGY6_RHOSS</name>
<feature type="region of interest" description="Disordered" evidence="1">
    <location>
        <begin position="67"/>
        <end position="110"/>
    </location>
</feature>
<dbReference type="Proteomes" id="UP000626092">
    <property type="component" value="Unassembled WGS sequence"/>
</dbReference>
<evidence type="ECO:0000256" key="1">
    <source>
        <dbReference type="SAM" id="MobiDB-lite"/>
    </source>
</evidence>